<comment type="caution">
    <text evidence="2">The sequence shown here is derived from an EMBL/GenBank/DDBJ whole genome shotgun (WGS) entry which is preliminary data.</text>
</comment>
<evidence type="ECO:0000313" key="3">
    <source>
        <dbReference type="Proteomes" id="UP000664859"/>
    </source>
</evidence>
<feature type="region of interest" description="Disordered" evidence="1">
    <location>
        <begin position="274"/>
        <end position="317"/>
    </location>
</feature>
<organism evidence="2 3">
    <name type="scientific">Tribonema minus</name>
    <dbReference type="NCBI Taxonomy" id="303371"/>
    <lineage>
        <taxon>Eukaryota</taxon>
        <taxon>Sar</taxon>
        <taxon>Stramenopiles</taxon>
        <taxon>Ochrophyta</taxon>
        <taxon>PX clade</taxon>
        <taxon>Xanthophyceae</taxon>
        <taxon>Tribonematales</taxon>
        <taxon>Tribonemataceae</taxon>
        <taxon>Tribonema</taxon>
    </lineage>
</organism>
<dbReference type="EMBL" id="JAFCMP010000521">
    <property type="protein sequence ID" value="KAG5177855.1"/>
    <property type="molecule type" value="Genomic_DNA"/>
</dbReference>
<gene>
    <name evidence="2" type="ORF">JKP88DRAFT_264905</name>
</gene>
<dbReference type="AlphaFoldDB" id="A0A835YMC3"/>
<evidence type="ECO:0000313" key="2">
    <source>
        <dbReference type="EMBL" id="KAG5177855.1"/>
    </source>
</evidence>
<accession>A0A835YMC3</accession>
<dbReference type="OrthoDB" id="2127336at2759"/>
<name>A0A835YMC3_9STRA</name>
<dbReference type="Proteomes" id="UP000664859">
    <property type="component" value="Unassembled WGS sequence"/>
</dbReference>
<feature type="compositionally biased region" description="Gly residues" evidence="1">
    <location>
        <begin position="294"/>
        <end position="304"/>
    </location>
</feature>
<sequence length="317" mass="33971">MSGLMVSDKRVRVYNYQRKTVRSALDILGAAGVRRPHQVTRHHLMLRTSGVNSSSFADHFPPQQPERMKAAAHQYACLSPALQAPTTAACRWRCTPAYLKSADNPRPGTTEIAALRAKHAAAVNDSAVHHLFSKAAGERQGKLGRSMQRAATAPTGSLLNALAGWLMSAVTSSRASSAYTDCLKSTRLQPSGASPLEIRPTTAQASFVQTDDRCHLARHLAFRVTMKPAAVLVVLMAVLACSLAASPPHPRLRRRELEAAPGPDERELWGWPNGGNWWWDSPQAPGNSFNPGPNNGGNFPGGTGSPFPKGQAPGGGH</sequence>
<evidence type="ECO:0000256" key="1">
    <source>
        <dbReference type="SAM" id="MobiDB-lite"/>
    </source>
</evidence>
<protein>
    <submittedName>
        <fullName evidence="2">Uncharacterized protein</fullName>
    </submittedName>
</protein>
<reference evidence="2" key="1">
    <citation type="submission" date="2021-02" db="EMBL/GenBank/DDBJ databases">
        <title>First Annotated Genome of the Yellow-green Alga Tribonema minus.</title>
        <authorList>
            <person name="Mahan K.M."/>
        </authorList>
    </citation>
    <scope>NUCLEOTIDE SEQUENCE</scope>
    <source>
        <strain evidence="2">UTEX B ZZ1240</strain>
    </source>
</reference>
<feature type="compositionally biased region" description="Low complexity" evidence="1">
    <location>
        <begin position="274"/>
        <end position="293"/>
    </location>
</feature>
<proteinExistence type="predicted"/>
<keyword evidence="3" id="KW-1185">Reference proteome</keyword>